<dbReference type="EMBL" id="CAUYUJ010020356">
    <property type="protein sequence ID" value="CAK0897576.1"/>
    <property type="molecule type" value="Genomic_DNA"/>
</dbReference>
<accession>A0ABN9XGY8</accession>
<reference evidence="2" key="1">
    <citation type="submission" date="2023-10" db="EMBL/GenBank/DDBJ databases">
        <authorList>
            <person name="Chen Y."/>
            <person name="Shah S."/>
            <person name="Dougan E. K."/>
            <person name="Thang M."/>
            <person name="Chan C."/>
        </authorList>
    </citation>
    <scope>NUCLEOTIDE SEQUENCE [LARGE SCALE GENOMIC DNA]</scope>
</reference>
<feature type="compositionally biased region" description="Low complexity" evidence="1">
    <location>
        <begin position="12"/>
        <end position="31"/>
    </location>
</feature>
<evidence type="ECO:0000313" key="3">
    <source>
        <dbReference type="Proteomes" id="UP001189429"/>
    </source>
</evidence>
<proteinExistence type="predicted"/>
<feature type="region of interest" description="Disordered" evidence="1">
    <location>
        <begin position="224"/>
        <end position="273"/>
    </location>
</feature>
<feature type="compositionally biased region" description="Acidic residues" evidence="1">
    <location>
        <begin position="260"/>
        <end position="273"/>
    </location>
</feature>
<evidence type="ECO:0000313" key="2">
    <source>
        <dbReference type="EMBL" id="CAK0897576.1"/>
    </source>
</evidence>
<comment type="caution">
    <text evidence="2">The sequence shown here is derived from an EMBL/GenBank/DDBJ whole genome shotgun (WGS) entry which is preliminary data.</text>
</comment>
<protein>
    <submittedName>
        <fullName evidence="2">Uncharacterized protein</fullName>
    </submittedName>
</protein>
<organism evidence="2 3">
    <name type="scientific">Prorocentrum cordatum</name>
    <dbReference type="NCBI Taxonomy" id="2364126"/>
    <lineage>
        <taxon>Eukaryota</taxon>
        <taxon>Sar</taxon>
        <taxon>Alveolata</taxon>
        <taxon>Dinophyceae</taxon>
        <taxon>Prorocentrales</taxon>
        <taxon>Prorocentraceae</taxon>
        <taxon>Prorocentrum</taxon>
    </lineage>
</organism>
<gene>
    <name evidence="2" type="ORF">PCOR1329_LOCUS75722</name>
</gene>
<sequence length="297" mass="31046">MGKKRSSTAAVPTPGTTEPSESGSTTSPSNPLSAYVQALSVTSDPAMKAVLEAHTGKLKSDDIPSEKCVAPEESLRRATAAVRDAATKHDQAVSALLRAREVLDKATEREASAALVLAKAEKSKLQAVRALAEMNGVIAKDSKESSHSNGGDTKKLISISWDEDFFSKLDTLEVSETERADLKQLETDLKGVRDLVGNKSSEVETMLARMAKMQEDIMTRMAKKRKGLDGEATGSSGSGSAGAEPGRTQTGGGERLAEDIAVDEDKADAELAEEAQRLSAAKLAAAQAVHGAGLGGP</sequence>
<feature type="region of interest" description="Disordered" evidence="1">
    <location>
        <begin position="1"/>
        <end position="31"/>
    </location>
</feature>
<dbReference type="Proteomes" id="UP001189429">
    <property type="component" value="Unassembled WGS sequence"/>
</dbReference>
<name>A0ABN9XGY8_9DINO</name>
<keyword evidence="3" id="KW-1185">Reference proteome</keyword>
<evidence type="ECO:0000256" key="1">
    <source>
        <dbReference type="SAM" id="MobiDB-lite"/>
    </source>
</evidence>